<reference evidence="3 4" key="1">
    <citation type="submission" date="2017-06" db="EMBL/GenBank/DDBJ databases">
        <authorList>
            <person name="Kim H.J."/>
            <person name="Triplett B.A."/>
        </authorList>
    </citation>
    <scope>NUCLEOTIDE SEQUENCE [LARGE SCALE GENOMIC DNA]</scope>
    <source>
        <strain evidence="3 4">DSM 19307</strain>
    </source>
</reference>
<dbReference type="RefSeq" id="WP_089357502.1">
    <property type="nucleotide sequence ID" value="NZ_FZPD01000004.1"/>
</dbReference>
<keyword evidence="1" id="KW-0732">Signal</keyword>
<dbReference type="AlphaFoldDB" id="A0A239KRK9"/>
<dbReference type="EMBL" id="FZPD01000004">
    <property type="protein sequence ID" value="SNT20159.1"/>
    <property type="molecule type" value="Genomic_DNA"/>
</dbReference>
<evidence type="ECO:0000313" key="4">
    <source>
        <dbReference type="Proteomes" id="UP000198393"/>
    </source>
</evidence>
<dbReference type="Pfam" id="PF21347">
    <property type="entry name" value="DUF3108_like"/>
    <property type="match status" value="1"/>
</dbReference>
<evidence type="ECO:0000259" key="2">
    <source>
        <dbReference type="Pfam" id="PF21347"/>
    </source>
</evidence>
<dbReference type="Gene3D" id="2.40.360.20">
    <property type="match status" value="1"/>
</dbReference>
<keyword evidence="4" id="KW-1185">Reference proteome</keyword>
<evidence type="ECO:0000313" key="3">
    <source>
        <dbReference type="EMBL" id="SNT20159.1"/>
    </source>
</evidence>
<dbReference type="InterPro" id="IPR049279">
    <property type="entry name" value="DUF3108-like"/>
</dbReference>
<feature type="chain" id="PRO_5013235316" description="DUF3108 domain-containing protein" evidence="1">
    <location>
        <begin position="19"/>
        <end position="231"/>
    </location>
</feature>
<protein>
    <recommendedName>
        <fullName evidence="2">DUF3108 domain-containing protein</fullName>
    </recommendedName>
</protein>
<feature type="signal peptide" evidence="1">
    <location>
        <begin position="1"/>
        <end position="18"/>
    </location>
</feature>
<dbReference type="Proteomes" id="UP000198393">
    <property type="component" value="Unassembled WGS sequence"/>
</dbReference>
<dbReference type="OrthoDB" id="665223at2"/>
<feature type="domain" description="DUF3108" evidence="2">
    <location>
        <begin position="28"/>
        <end position="225"/>
    </location>
</feature>
<name>A0A239KRK9_EKHLU</name>
<accession>A0A239KRK9</accession>
<sequence>MKKLLTITLSVFTLSLFGQCNDAFFPFEEGVNFEQTSYDKKGKTQGRTISTVLNVDGSSATVKNVFFDKKDEEVADGKYTIICEGDVIKMDFNNFIPEEMLSQYGDAEVKVEGDFITIPDDLQEGQTLQDGSGTVTIIMASQAAMNIKMDMEIVDRKVEKAETLDTPAGSFDTYKISQKTIVTMNMMGMKKTTETSSASWFSKGVGMVKNESYDKKGNLAGYSLLTAFNKN</sequence>
<gene>
    <name evidence="3" type="ORF">SAMN05421640_2824</name>
</gene>
<organism evidence="3 4">
    <name type="scientific">Ekhidna lutea</name>
    <dbReference type="NCBI Taxonomy" id="447679"/>
    <lineage>
        <taxon>Bacteria</taxon>
        <taxon>Pseudomonadati</taxon>
        <taxon>Bacteroidota</taxon>
        <taxon>Cytophagia</taxon>
        <taxon>Cytophagales</taxon>
        <taxon>Reichenbachiellaceae</taxon>
        <taxon>Ekhidna</taxon>
    </lineage>
</organism>
<proteinExistence type="predicted"/>
<evidence type="ECO:0000256" key="1">
    <source>
        <dbReference type="SAM" id="SignalP"/>
    </source>
</evidence>